<dbReference type="GO" id="GO:0035241">
    <property type="term" value="F:protein-arginine omega-N monomethyltransferase activity"/>
    <property type="evidence" value="ECO:0007669"/>
    <property type="project" value="TreeGrafter"/>
</dbReference>
<evidence type="ECO:0000313" key="2">
    <source>
        <dbReference type="Proteomes" id="UP000799421"/>
    </source>
</evidence>
<name>A0A6A7CA14_9PEZI</name>
<dbReference type="EMBL" id="MU005958">
    <property type="protein sequence ID" value="KAF2863919.1"/>
    <property type="molecule type" value="Genomic_DNA"/>
</dbReference>
<dbReference type="OrthoDB" id="373498at2759"/>
<gene>
    <name evidence="1" type="ORF">K470DRAFT_254228</name>
</gene>
<evidence type="ECO:0000313" key="1">
    <source>
        <dbReference type="EMBL" id="KAF2863919.1"/>
    </source>
</evidence>
<reference evidence="1" key="1">
    <citation type="journal article" date="2020" name="Stud. Mycol.">
        <title>101 Dothideomycetes genomes: a test case for predicting lifestyles and emergence of pathogens.</title>
        <authorList>
            <person name="Haridas S."/>
            <person name="Albert R."/>
            <person name="Binder M."/>
            <person name="Bloem J."/>
            <person name="Labutti K."/>
            <person name="Salamov A."/>
            <person name="Andreopoulos B."/>
            <person name="Baker S."/>
            <person name="Barry K."/>
            <person name="Bills G."/>
            <person name="Bluhm B."/>
            <person name="Cannon C."/>
            <person name="Castanera R."/>
            <person name="Culley D."/>
            <person name="Daum C."/>
            <person name="Ezra D."/>
            <person name="Gonzalez J."/>
            <person name="Henrissat B."/>
            <person name="Kuo A."/>
            <person name="Liang C."/>
            <person name="Lipzen A."/>
            <person name="Lutzoni F."/>
            <person name="Magnuson J."/>
            <person name="Mondo S."/>
            <person name="Nolan M."/>
            <person name="Ohm R."/>
            <person name="Pangilinan J."/>
            <person name="Park H.-J."/>
            <person name="Ramirez L."/>
            <person name="Alfaro M."/>
            <person name="Sun H."/>
            <person name="Tritt A."/>
            <person name="Yoshinaga Y."/>
            <person name="Zwiers L.-H."/>
            <person name="Turgeon B."/>
            <person name="Goodwin S."/>
            <person name="Spatafora J."/>
            <person name="Crous P."/>
            <person name="Grigoriev I."/>
        </authorList>
    </citation>
    <scope>NUCLEOTIDE SEQUENCE</scope>
    <source>
        <strain evidence="1">CBS 480.64</strain>
    </source>
</reference>
<dbReference type="Proteomes" id="UP000799421">
    <property type="component" value="Unassembled WGS sequence"/>
</dbReference>
<protein>
    <submittedName>
        <fullName evidence="1">DUF431-domain-containing protein</fullName>
    </submittedName>
</protein>
<dbReference type="PANTHER" id="PTHR35517:SF1">
    <property type="entry name" value="PROTEIN ARGININE N-METHYLTRANSFERASE SFM1"/>
    <property type="match status" value="1"/>
</dbReference>
<proteinExistence type="predicted"/>
<feature type="non-terminal residue" evidence="1">
    <location>
        <position position="1"/>
    </location>
</feature>
<dbReference type="PANTHER" id="PTHR35517">
    <property type="entry name" value="PROTEIN ARGININE N-METHYLTRANSFERASE SFM1"/>
    <property type="match status" value="1"/>
</dbReference>
<dbReference type="InterPro" id="IPR007364">
    <property type="entry name" value="SFM1-like"/>
</dbReference>
<dbReference type="CDD" id="cd18090">
    <property type="entry name" value="Arginine_MT_Sfm1"/>
    <property type="match status" value="1"/>
</dbReference>
<organism evidence="1 2">
    <name type="scientific">Piedraia hortae CBS 480.64</name>
    <dbReference type="NCBI Taxonomy" id="1314780"/>
    <lineage>
        <taxon>Eukaryota</taxon>
        <taxon>Fungi</taxon>
        <taxon>Dikarya</taxon>
        <taxon>Ascomycota</taxon>
        <taxon>Pezizomycotina</taxon>
        <taxon>Dothideomycetes</taxon>
        <taxon>Dothideomycetidae</taxon>
        <taxon>Capnodiales</taxon>
        <taxon>Piedraiaceae</taxon>
        <taxon>Piedraia</taxon>
    </lineage>
</organism>
<keyword evidence="2" id="KW-1185">Reference proteome</keyword>
<accession>A0A6A7CA14</accession>
<sequence>MKRTIVVEHLDTELEEWQILEYKTIWQECERDGFDFILCGLADPPNIGEVTGIPLQCLRTEFLADKTCLLDPKGEQDLSPEDGQKFDVFLFGGILGDDPPRDRTAELRAKGFPGRRLGREQMTTDTAARVTRMVIQGKHLDEITYIDRPDIELPATDGPKESVSMPFKYVKNDKGPIMPDGMVSLLAADMDKGIDGLL</sequence>
<dbReference type="AlphaFoldDB" id="A0A6A7CA14"/>
<dbReference type="Pfam" id="PF04252">
    <property type="entry name" value="SFM1-like"/>
    <property type="match status" value="1"/>
</dbReference>